<gene>
    <name evidence="1" type="ORF">FD51_GL001291</name>
</gene>
<protein>
    <submittedName>
        <fullName evidence="1">Uncharacterized protein</fullName>
    </submittedName>
</protein>
<evidence type="ECO:0000313" key="2">
    <source>
        <dbReference type="Proteomes" id="UP000051984"/>
    </source>
</evidence>
<evidence type="ECO:0000313" key="1">
    <source>
        <dbReference type="EMBL" id="KRK13101.1"/>
    </source>
</evidence>
<comment type="caution">
    <text evidence="1">The sequence shown here is derived from an EMBL/GenBank/DDBJ whole genome shotgun (WGS) entry which is preliminary data.</text>
</comment>
<proteinExistence type="predicted"/>
<sequence>MNRMNEKRELQVKAAIAGALDAEDCIISFYCARKSQSIYVILGRPMSQYLAIRISNHRAFSGFQKVPTFFLRSQEQLTEELTEFLKTANWLTFDYQDFFVLSLIKYGHHHGTTFQIDDSYATFSEESQAMIFYQLIHLGRRQQVMMNALPEDLNHALAKLYASDLIGSFSNQQSLLVYLSEGGRRLLDLHAGQYIAQFMEDYEQVNWRNLNLPAVGSSTEQQQDQA</sequence>
<dbReference type="eggNOG" id="ENOG5034AAZ">
    <property type="taxonomic scope" value="Bacteria"/>
</dbReference>
<reference evidence="1 2" key="1">
    <citation type="journal article" date="2015" name="Genome Announc.">
        <title>Expanding the biotechnology potential of lactobacilli through comparative genomics of 213 strains and associated genera.</title>
        <authorList>
            <person name="Sun Z."/>
            <person name="Harris H.M."/>
            <person name="McCann A."/>
            <person name="Guo C."/>
            <person name="Argimon S."/>
            <person name="Zhang W."/>
            <person name="Yang X."/>
            <person name="Jeffery I.B."/>
            <person name="Cooney J.C."/>
            <person name="Kagawa T.F."/>
            <person name="Liu W."/>
            <person name="Song Y."/>
            <person name="Salvetti E."/>
            <person name="Wrobel A."/>
            <person name="Rasinkangas P."/>
            <person name="Parkhill J."/>
            <person name="Rea M.C."/>
            <person name="O'Sullivan O."/>
            <person name="Ritari J."/>
            <person name="Douillard F.P."/>
            <person name="Paul Ross R."/>
            <person name="Yang R."/>
            <person name="Briner A.E."/>
            <person name="Felis G.E."/>
            <person name="de Vos W.M."/>
            <person name="Barrangou R."/>
            <person name="Klaenhammer T.R."/>
            <person name="Caufield P.W."/>
            <person name="Cui Y."/>
            <person name="Zhang H."/>
            <person name="O'Toole P.W."/>
        </authorList>
    </citation>
    <scope>NUCLEOTIDE SEQUENCE [LARGE SCALE GENOMIC DNA]</scope>
    <source>
        <strain evidence="1 2">DSM 20178</strain>
    </source>
</reference>
<dbReference type="AlphaFoldDB" id="A0A0R1EUR9"/>
<dbReference type="Proteomes" id="UP000051984">
    <property type="component" value="Unassembled WGS sequence"/>
</dbReference>
<dbReference type="EMBL" id="AZCT01000002">
    <property type="protein sequence ID" value="KRK13101.1"/>
    <property type="molecule type" value="Genomic_DNA"/>
</dbReference>
<organism evidence="1 2">
    <name type="scientific">Lacticaseibacillus zeae DSM 20178 = KCTC 3804</name>
    <dbReference type="NCBI Taxonomy" id="1423816"/>
    <lineage>
        <taxon>Bacteria</taxon>
        <taxon>Bacillati</taxon>
        <taxon>Bacillota</taxon>
        <taxon>Bacilli</taxon>
        <taxon>Lactobacillales</taxon>
        <taxon>Lactobacillaceae</taxon>
        <taxon>Lacticaseibacillus</taxon>
    </lineage>
</organism>
<dbReference type="PATRIC" id="fig|1423816.3.peg.1352"/>
<accession>A0A0R1EUR9</accession>
<name>A0A0R1EUR9_LACZE</name>